<evidence type="ECO:0000313" key="4">
    <source>
        <dbReference type="EMBL" id="HFI92215.1"/>
    </source>
</evidence>
<dbReference type="Gene3D" id="3.40.50.12780">
    <property type="entry name" value="N-terminal domain of ligase-like"/>
    <property type="match status" value="1"/>
</dbReference>
<sequence length="1585" mass="184171">MNNDLKTLSEILLAGKSAIEKPESEKVISDIIDAFGIYNRSEINDSDFLNLLSNLAGTGFEKELMNKIPADLFYSIGDKILNTNQNIQSFNNSIIHLYLNLFRYSEFLRRIYDDKKWEELVLQLIIRSNFTFDKLFKQRVKQYGQKSLFRIIEGNKTIDYSWEAINKKVNEYRISLLALVGDAEEETYVAFLLDNSLEMILLDLACLTSGIVNIMIPANSVPQHIEFILNQTKARYIFVDDEGQLSKLKSIKNNLSYLSKAILLKGSGVEDYVITFDEFKKPASENTSKYIQATKNNSTDSLATIMYTSGTTGDPKGIMFSHLNIVYKRFCRAMAIPEIGDGDRFLSYLPLYHTFGRWLEMTGAIFWAAEYIFMENPSIETMINNFRLVKPSIFISIPKKWMQLYEAITTRVDIESEDDKKIKEVVDDLTGGNLKWGLSAAGYLPAEIFQFFQRYGIELMSGFGMTEATGGITMTPPHKYKPDSLGKPLPGIQIKVAEDGELLIKGAYVMMGYFGEDPEKTFIDGWLPTGDLMSIDEDGFIEIVDRKKEIYKNIKGETIAPQKIENLFRDFDAVKQVFLVGDHRPYNTVLIYPDFESETSPIKKLDEKQRQEYFASLIVSVNNFLAPFERIIDFRLTERPFTSEAGELTPKGTFKRRVIEKNFAELINSMYEKNYIELQTDEFRLKIPTWFLREIGILSRDIQLKKDKLLLAKQKKELTVQQTNKEKNVFRIGSYLYYFNDKTIDLQDIITNPVYWLGNSELISFTGENIIQWQRKESGISQIKLLQPATRIETDIASTIKFNESFGKGDYSLLNLHFALELIQQEDTEDNSDSIILFLKKIISGHHLQNIAIEVLSNPELIFDFKMKKEILKLLLKSTSKDRFRNILINYTENHPAILDDEIIEFICDISKGFDNLNEIENALKYFYDLHSKGSQLSVLPINSYFKLLCAYGSKHPVTYKNIRIILLEYELYPRSKRLNQLALKSRIELRKGLRKWLGENLKIAIDPETGEEYSWDNVLVFEENIDTADKFLISEAFIEQPVIREAVFLLSNGLLIDLNSILPSGVWISLLNSSELRNVYRITVQTRYQGSFDFTLHVNKTIFKEELEEEIKWIIMSGKESRGERIAALFGGLWEEYSMWTEEYITGESVEKFLRKEIKKLESSSVDRVKWLWRFFVWSAFAAYLKFRKITRDKIELGNPAPENIILPPHDYQTGSYITSFYIRENSSSYFRFIMNFYDKFIITSEEKYSVLKNDLAFSSILSAICEVEGVEKGIDIILKLKKELQSDEQSQTRSNLLTEAESFLQNVKKYGFLPKQLYFAIKRFNRWYELNKEASLTAQAETIYDIYETYRLFNLEEEYPAVRTRFFIETVLKDSSEKFKNVLREIIKKQRQKKLTKDETINLISNLSFEFELTEKENFFLTRLSYPHLKPTDSATFLKVKGETTFASGLVVQLTDSDGNSYLVRDPINPKEISKLHRLFLEANLIVTFRPEHNYLVAVSDRGFIIGGLFYYRTNEDTVQMEKIVVANRYRKKGISEGLMNELFNRMKAKNIKYVTTGFFRPEYFYRFGFKIERKYSGLVKEL</sequence>
<name>A0A7V2ZLS3_9BACT</name>
<evidence type="ECO:0000259" key="3">
    <source>
        <dbReference type="PROSITE" id="PS51186"/>
    </source>
</evidence>
<dbReference type="InterPro" id="IPR020845">
    <property type="entry name" value="AMP-binding_CS"/>
</dbReference>
<dbReference type="Pfam" id="PF23562">
    <property type="entry name" value="AMP-binding_C_3"/>
    <property type="match status" value="1"/>
</dbReference>
<dbReference type="Pfam" id="PF00583">
    <property type="entry name" value="Acetyltransf_1"/>
    <property type="match status" value="1"/>
</dbReference>
<dbReference type="InterPro" id="IPR000873">
    <property type="entry name" value="AMP-dep_synth/lig_dom"/>
</dbReference>
<dbReference type="GO" id="GO:0005524">
    <property type="term" value="F:ATP binding"/>
    <property type="evidence" value="ECO:0007669"/>
    <property type="project" value="UniProtKB-KW"/>
</dbReference>
<reference evidence="4" key="1">
    <citation type="journal article" date="2020" name="mSystems">
        <title>Genome- and Community-Level Interaction Insights into Carbon Utilization and Element Cycling Functions of Hydrothermarchaeota in Hydrothermal Sediment.</title>
        <authorList>
            <person name="Zhou Z."/>
            <person name="Liu Y."/>
            <person name="Xu W."/>
            <person name="Pan J."/>
            <person name="Luo Z.H."/>
            <person name="Li M."/>
        </authorList>
    </citation>
    <scope>NUCLEOTIDE SEQUENCE [LARGE SCALE GENOMIC DNA]</scope>
    <source>
        <strain evidence="4">SpSt-479</strain>
    </source>
</reference>
<dbReference type="InterPro" id="IPR016181">
    <property type="entry name" value="Acyl_CoA_acyltransferase"/>
</dbReference>
<organism evidence="4">
    <name type="scientific">Ignavibacterium album</name>
    <dbReference type="NCBI Taxonomy" id="591197"/>
    <lineage>
        <taxon>Bacteria</taxon>
        <taxon>Pseudomonadati</taxon>
        <taxon>Ignavibacteriota</taxon>
        <taxon>Ignavibacteria</taxon>
        <taxon>Ignavibacteriales</taxon>
        <taxon>Ignavibacteriaceae</taxon>
        <taxon>Ignavibacterium</taxon>
    </lineage>
</organism>
<dbReference type="PANTHER" id="PTHR43272">
    <property type="entry name" value="LONG-CHAIN-FATTY-ACID--COA LIGASE"/>
    <property type="match status" value="1"/>
</dbReference>
<dbReference type="SUPFAM" id="SSF56801">
    <property type="entry name" value="Acetyl-CoA synthetase-like"/>
    <property type="match status" value="1"/>
</dbReference>
<dbReference type="EMBL" id="DSUJ01000010">
    <property type="protein sequence ID" value="HFI92215.1"/>
    <property type="molecule type" value="Genomic_DNA"/>
</dbReference>
<dbReference type="PANTHER" id="PTHR43272:SF33">
    <property type="entry name" value="AMP-BINDING DOMAIN-CONTAINING PROTEIN-RELATED"/>
    <property type="match status" value="1"/>
</dbReference>
<dbReference type="GO" id="GO:0016020">
    <property type="term" value="C:membrane"/>
    <property type="evidence" value="ECO:0007669"/>
    <property type="project" value="TreeGrafter"/>
</dbReference>
<dbReference type="CDD" id="cd04301">
    <property type="entry name" value="NAT_SF"/>
    <property type="match status" value="1"/>
</dbReference>
<evidence type="ECO:0000256" key="1">
    <source>
        <dbReference type="ARBA" id="ARBA00022741"/>
    </source>
</evidence>
<dbReference type="GO" id="GO:0016747">
    <property type="term" value="F:acyltransferase activity, transferring groups other than amino-acyl groups"/>
    <property type="evidence" value="ECO:0007669"/>
    <property type="project" value="InterPro"/>
</dbReference>
<comment type="caution">
    <text evidence="4">The sequence shown here is derived from an EMBL/GenBank/DDBJ whole genome shotgun (WGS) entry which is preliminary data.</text>
</comment>
<accession>A0A7V2ZLS3</accession>
<dbReference type="SUPFAM" id="SSF55729">
    <property type="entry name" value="Acyl-CoA N-acyltransferases (Nat)"/>
    <property type="match status" value="1"/>
</dbReference>
<evidence type="ECO:0000256" key="2">
    <source>
        <dbReference type="ARBA" id="ARBA00022840"/>
    </source>
</evidence>
<keyword evidence="4" id="KW-0808">Transferase</keyword>
<dbReference type="InterPro" id="IPR000182">
    <property type="entry name" value="GNAT_dom"/>
</dbReference>
<dbReference type="InterPro" id="IPR042099">
    <property type="entry name" value="ANL_N_sf"/>
</dbReference>
<dbReference type="PROSITE" id="PS00455">
    <property type="entry name" value="AMP_BINDING"/>
    <property type="match status" value="1"/>
</dbReference>
<dbReference type="Pfam" id="PF00501">
    <property type="entry name" value="AMP-binding"/>
    <property type="match status" value="1"/>
</dbReference>
<proteinExistence type="predicted"/>
<protein>
    <submittedName>
        <fullName evidence="4">GNAT family N-acetyltransferase</fullName>
    </submittedName>
</protein>
<dbReference type="PROSITE" id="PS51186">
    <property type="entry name" value="GNAT"/>
    <property type="match status" value="1"/>
</dbReference>
<keyword evidence="2" id="KW-0067">ATP-binding</keyword>
<feature type="domain" description="N-acetyltransferase" evidence="3">
    <location>
        <begin position="1462"/>
        <end position="1585"/>
    </location>
</feature>
<dbReference type="GO" id="GO:0004467">
    <property type="term" value="F:long-chain fatty acid-CoA ligase activity"/>
    <property type="evidence" value="ECO:0007669"/>
    <property type="project" value="TreeGrafter"/>
</dbReference>
<keyword evidence="1" id="KW-0547">Nucleotide-binding</keyword>
<gene>
    <name evidence="4" type="ORF">ENS31_11925</name>
</gene>
<dbReference type="Gene3D" id="3.40.630.30">
    <property type="match status" value="1"/>
</dbReference>